<dbReference type="AlphaFoldDB" id="A0A448Z0Y6"/>
<dbReference type="EMBL" id="CAACVS010000063">
    <property type="protein sequence ID" value="VEU35619.1"/>
    <property type="molecule type" value="Genomic_DNA"/>
</dbReference>
<name>A0A448Z0Y6_9STRA</name>
<accession>A0A448Z0Y6</accession>
<feature type="region of interest" description="Disordered" evidence="1">
    <location>
        <begin position="117"/>
        <end position="156"/>
    </location>
</feature>
<feature type="compositionally biased region" description="Basic and acidic residues" evidence="1">
    <location>
        <begin position="181"/>
        <end position="193"/>
    </location>
</feature>
<gene>
    <name evidence="2" type="ORF">PSNMU_V1.4_AUG-EV-PASAV3_0023630</name>
</gene>
<organism evidence="2 3">
    <name type="scientific">Pseudo-nitzschia multistriata</name>
    <dbReference type="NCBI Taxonomy" id="183589"/>
    <lineage>
        <taxon>Eukaryota</taxon>
        <taxon>Sar</taxon>
        <taxon>Stramenopiles</taxon>
        <taxon>Ochrophyta</taxon>
        <taxon>Bacillariophyta</taxon>
        <taxon>Bacillariophyceae</taxon>
        <taxon>Bacillariophycidae</taxon>
        <taxon>Bacillariales</taxon>
        <taxon>Bacillariaceae</taxon>
        <taxon>Pseudo-nitzschia</taxon>
    </lineage>
</organism>
<reference evidence="2 3" key="1">
    <citation type="submission" date="2019-01" db="EMBL/GenBank/DDBJ databases">
        <authorList>
            <person name="Ferrante I. M."/>
        </authorList>
    </citation>
    <scope>NUCLEOTIDE SEQUENCE [LARGE SCALE GENOMIC DNA]</scope>
    <source>
        <strain evidence="2 3">B856</strain>
    </source>
</reference>
<evidence type="ECO:0000256" key="1">
    <source>
        <dbReference type="SAM" id="MobiDB-lite"/>
    </source>
</evidence>
<evidence type="ECO:0000313" key="2">
    <source>
        <dbReference type="EMBL" id="VEU35619.1"/>
    </source>
</evidence>
<proteinExistence type="predicted"/>
<feature type="compositionally biased region" description="Low complexity" evidence="1">
    <location>
        <begin position="135"/>
        <end position="149"/>
    </location>
</feature>
<feature type="region of interest" description="Disordered" evidence="1">
    <location>
        <begin position="177"/>
        <end position="294"/>
    </location>
</feature>
<evidence type="ECO:0000313" key="3">
    <source>
        <dbReference type="Proteomes" id="UP000291116"/>
    </source>
</evidence>
<dbReference type="Proteomes" id="UP000291116">
    <property type="component" value="Unassembled WGS sequence"/>
</dbReference>
<protein>
    <submittedName>
        <fullName evidence="2">Uncharacterized protein</fullName>
    </submittedName>
</protein>
<keyword evidence="3" id="KW-1185">Reference proteome</keyword>
<feature type="compositionally biased region" description="Acidic residues" evidence="1">
    <location>
        <begin position="230"/>
        <end position="244"/>
    </location>
</feature>
<sequence length="407" mass="44565">MGEQFSASAFGGNRFPDHEFMIERLPGRVKHEGFSRENLKTRRFDRLGVCNSKTLAATQGREWNHPKHSNLHRKSQIRSSSTRWPIEPHLWVLKGRKQSGNKQVSCGHFRRWQEFSRSSLHTPSPLSPQKPMRVSTSDPSLDAPLSSSPPDRESPGAVCSCSFLRWFTQTRRGRDALAVPGDRDSGDPCDRVELTGSSSNLDGFPEPPRDDGAPGCDGDDRDDLRTTGGDSDDDDDDDDDDDEVRNDPPGDGSLRNPGAGSGAPVEMDASGVGSDADADADADAPADREADADGVSSVLCKNVDALYRKRFLDAMERGIINLVLSGVAFLDPSENKACKNMTCVKKLAKARMNGIKIKMEDTIDQKTTILVMTTASNNKEEASIRSFKALKCSLLDDFGNATYGRTR</sequence>